<gene>
    <name evidence="1" type="ORF">SPHINGO8BC_51462</name>
</gene>
<dbReference type="Proteomes" id="UP000432350">
    <property type="component" value="Unassembled WGS sequence"/>
</dbReference>
<evidence type="ECO:0000313" key="2">
    <source>
        <dbReference type="Proteomes" id="UP000432350"/>
    </source>
</evidence>
<organism evidence="1 2">
    <name type="scientific">Sphingobacterium multivorum</name>
    <dbReference type="NCBI Taxonomy" id="28454"/>
    <lineage>
        <taxon>Bacteria</taxon>
        <taxon>Pseudomonadati</taxon>
        <taxon>Bacteroidota</taxon>
        <taxon>Sphingobacteriia</taxon>
        <taxon>Sphingobacteriales</taxon>
        <taxon>Sphingobacteriaceae</taxon>
        <taxon>Sphingobacterium</taxon>
    </lineage>
</organism>
<evidence type="ECO:0000313" key="1">
    <source>
        <dbReference type="EMBL" id="VXC99446.1"/>
    </source>
</evidence>
<dbReference type="EMBL" id="CABWMV010000024">
    <property type="protein sequence ID" value="VXC99446.1"/>
    <property type="molecule type" value="Genomic_DNA"/>
</dbReference>
<dbReference type="AlphaFoldDB" id="A0A654D0Y4"/>
<reference evidence="1 2" key="1">
    <citation type="submission" date="2019-10" db="EMBL/GenBank/DDBJ databases">
        <authorList>
            <person name="Karimi E."/>
        </authorList>
    </citation>
    <scope>NUCLEOTIDE SEQUENCE [LARGE SCALE GENOMIC DNA]</scope>
    <source>
        <strain evidence="1">Sphingobacterium sp. 8BC</strain>
    </source>
</reference>
<proteinExistence type="predicted"/>
<name>A0A654D0Y4_SPHMU</name>
<protein>
    <submittedName>
        <fullName evidence="1">Uncharacterized protein</fullName>
    </submittedName>
</protein>
<accession>A0A654D0Y4</accession>
<sequence length="77" mass="9280">MPTEYKRYETNIGNVHFLAFFRHNIDWWLEKVELPSEEDINNSLINSKRHITTYSLYQNGYEDGVNYILNILKGEKR</sequence>